<comment type="caution">
    <text evidence="2">The sequence shown here is derived from an EMBL/GenBank/DDBJ whole genome shotgun (WGS) entry which is preliminary data.</text>
</comment>
<feature type="compositionally biased region" description="Basic and acidic residues" evidence="1">
    <location>
        <begin position="268"/>
        <end position="288"/>
    </location>
</feature>
<sequence length="352" mass="37156">MTRFDALLGGLARERSTGALRLGRNGTIFLHDGRVTYMECAQTPGVERLLTARGRMTEAALRGLQADGGCARLLEEGALTPGELQFAVLGAVLDAAFFLLPISGTRPKFRPGERHWLGGQWFFDVAGLVRECARRRAHLADIWPSAEVDTLPVRPVPWLPGHGVTLTRVQWEVIVGADQKATPLELSKQLGRSGYAVLLAVRRLAAAGLLTPPDPSHTALPTPGRTAPPDAGRTALPASGRAAPPDAGRTALPASGRTIPPGPGRGAAADKRPRHADPADKRPRHAEPADAAEAADGGEAPGAGLPKRARHPYERPPHDPGAVAQPLGPPVTGDPTDLALLMRLKKALEELA</sequence>
<keyword evidence="3" id="KW-1185">Reference proteome</keyword>
<evidence type="ECO:0008006" key="4">
    <source>
        <dbReference type="Google" id="ProtNLM"/>
    </source>
</evidence>
<dbReference type="Proteomes" id="UP000633509">
    <property type="component" value="Unassembled WGS sequence"/>
</dbReference>
<dbReference type="RefSeq" id="WP_192791595.1">
    <property type="nucleotide sequence ID" value="NZ_JADBEK010000001.1"/>
</dbReference>
<organism evidence="2 3">
    <name type="scientific">Nonomuraea angiospora</name>
    <dbReference type="NCBI Taxonomy" id="46172"/>
    <lineage>
        <taxon>Bacteria</taxon>
        <taxon>Bacillati</taxon>
        <taxon>Actinomycetota</taxon>
        <taxon>Actinomycetes</taxon>
        <taxon>Streptosporangiales</taxon>
        <taxon>Streptosporangiaceae</taxon>
        <taxon>Nonomuraea</taxon>
    </lineage>
</organism>
<protein>
    <recommendedName>
        <fullName evidence="4">ADAM 12 protein</fullName>
    </recommendedName>
</protein>
<proteinExistence type="predicted"/>
<name>A0ABR9MH50_9ACTN</name>
<feature type="compositionally biased region" description="Low complexity" evidence="1">
    <location>
        <begin position="289"/>
        <end position="304"/>
    </location>
</feature>
<gene>
    <name evidence="2" type="ORF">H4W80_010233</name>
</gene>
<dbReference type="EMBL" id="JADBEK010000001">
    <property type="protein sequence ID" value="MBE1591975.1"/>
    <property type="molecule type" value="Genomic_DNA"/>
</dbReference>
<reference evidence="2 3" key="1">
    <citation type="submission" date="2020-10" db="EMBL/GenBank/DDBJ databases">
        <title>Sequencing the genomes of 1000 actinobacteria strains.</title>
        <authorList>
            <person name="Klenk H.-P."/>
        </authorList>
    </citation>
    <scope>NUCLEOTIDE SEQUENCE [LARGE SCALE GENOMIC DNA]</scope>
    <source>
        <strain evidence="2 3">DSM 43173</strain>
    </source>
</reference>
<feature type="region of interest" description="Disordered" evidence="1">
    <location>
        <begin position="210"/>
        <end position="335"/>
    </location>
</feature>
<accession>A0ABR9MH50</accession>
<evidence type="ECO:0000313" key="3">
    <source>
        <dbReference type="Proteomes" id="UP000633509"/>
    </source>
</evidence>
<evidence type="ECO:0000313" key="2">
    <source>
        <dbReference type="EMBL" id="MBE1591975.1"/>
    </source>
</evidence>
<evidence type="ECO:0000256" key="1">
    <source>
        <dbReference type="SAM" id="MobiDB-lite"/>
    </source>
</evidence>